<dbReference type="Pfam" id="PF22113">
    <property type="entry name" value="Mtrc-MtrF_II-IV_dom"/>
    <property type="match status" value="1"/>
</dbReference>
<dbReference type="InterPro" id="IPR051829">
    <property type="entry name" value="Multiheme_Cytochr_ET"/>
</dbReference>
<evidence type="ECO:0000256" key="3">
    <source>
        <dbReference type="SAM" id="SignalP"/>
    </source>
</evidence>
<dbReference type="KEGG" id="smai:EXU30_13200"/>
<evidence type="ECO:0000256" key="1">
    <source>
        <dbReference type="ARBA" id="ARBA00022729"/>
    </source>
</evidence>
<dbReference type="PANTHER" id="PTHR35038:SF6">
    <property type="entry name" value="SURFACE LOCALIZED DECAHEME CYTOCHROME C LIPOPROTEIN"/>
    <property type="match status" value="1"/>
</dbReference>
<name>A0A411PIW6_9GAMM</name>
<keyword evidence="1 3" id="KW-0732">Signal</keyword>
<dbReference type="GO" id="GO:0016491">
    <property type="term" value="F:oxidoreductase activity"/>
    <property type="evidence" value="ECO:0007669"/>
    <property type="project" value="TreeGrafter"/>
</dbReference>
<evidence type="ECO:0000259" key="4">
    <source>
        <dbReference type="Pfam" id="PF22113"/>
    </source>
</evidence>
<evidence type="ECO:0000313" key="5">
    <source>
        <dbReference type="EMBL" id="QBF83541.1"/>
    </source>
</evidence>
<sequence>MKRFSQHRIAFVVASALALAACSGEDGKDGKDGENGEDGVSPTPPVVEVSEVTELNYVSHMIEEGQVTVEFNATDEAGLVINGLEQVGVSVYLAAVTDNGIQRSRDGTVGGSADLETEGASLTLLDNGNYEFVAPMSAVQADTDGIVRLTVGDLRRDPGPIAAAGMLVHKPEETIHTTTTETCYSCHVDFATSDIRHNYYVVQDVDGNTDFVGSCLVCHNNVARDVAEDGSSLDTGGYAKLTMQAMGHINHQKFEMDFQVTNCFTCHATEVMNTNITGNGCSDCHGTNTESVMAMAKSSPAYTSDTSSFDVRQMHADISALNERKAIRAQYSTTASAPYYDDTYTYDDGNGYAGTGGYCIDLKLWDNATDTPVQVNIKNLYDAGELAYTGAYIDGYDLETGSIVARAISRYDTGLGYYDREDGTRSVCYTFIDFGDQSGFAHLAGSTRLTFKDAGWIDSDSEYGVSFTSFAGISELTVSADPAVPHTLVDINEAHGRRFIIDNEACTTCHNNETNYHKNGSYNAGGQDCVACHNNGYDRNAAKSAPGFGPMIHSMHWGVGNALSGNKGQDEDGNNIQNSAASLNADNCVSCHSNGIDMDAIPNRYMLSKSLNDGTSGVMTSPVLANCSACHDSEAALNHMMQNGGELNTVKGDGWYTVPTAESCATCHATGKSFGIDKYHVFER</sequence>
<dbReference type="Proteomes" id="UP000291106">
    <property type="component" value="Chromosome"/>
</dbReference>
<feature type="signal peptide" evidence="3">
    <location>
        <begin position="1"/>
        <end position="20"/>
    </location>
</feature>
<proteinExistence type="predicted"/>
<dbReference type="InterPro" id="IPR036280">
    <property type="entry name" value="Multihaem_cyt_sf"/>
</dbReference>
<feature type="chain" id="PRO_5019368511" description="Outer membrane cytochrome MtrC/MtrF-like domain-containing protein" evidence="3">
    <location>
        <begin position="21"/>
        <end position="684"/>
    </location>
</feature>
<keyword evidence="6" id="KW-1185">Reference proteome</keyword>
<protein>
    <recommendedName>
        <fullName evidence="4">Outer membrane cytochrome MtrC/MtrF-like domain-containing protein</fullName>
    </recommendedName>
</protein>
<dbReference type="OrthoDB" id="9146465at2"/>
<dbReference type="SUPFAM" id="SSF48695">
    <property type="entry name" value="Multiheme cytochromes"/>
    <property type="match status" value="1"/>
</dbReference>
<evidence type="ECO:0000256" key="2">
    <source>
        <dbReference type="SAM" id="MobiDB-lite"/>
    </source>
</evidence>
<dbReference type="EMBL" id="CP036200">
    <property type="protein sequence ID" value="QBF83541.1"/>
    <property type="molecule type" value="Genomic_DNA"/>
</dbReference>
<evidence type="ECO:0000313" key="6">
    <source>
        <dbReference type="Proteomes" id="UP000291106"/>
    </source>
</evidence>
<accession>A0A411PIW6</accession>
<organism evidence="5 6">
    <name type="scientific">Shewanella maritima</name>
    <dbReference type="NCBI Taxonomy" id="2520507"/>
    <lineage>
        <taxon>Bacteria</taxon>
        <taxon>Pseudomonadati</taxon>
        <taxon>Pseudomonadota</taxon>
        <taxon>Gammaproteobacteria</taxon>
        <taxon>Alteromonadales</taxon>
        <taxon>Shewanellaceae</taxon>
        <taxon>Shewanella</taxon>
    </lineage>
</organism>
<dbReference type="AlphaFoldDB" id="A0A411PIW6"/>
<dbReference type="PANTHER" id="PTHR35038">
    <property type="entry name" value="DISSIMILATORY SULFITE REDUCTASE SIRA"/>
    <property type="match status" value="1"/>
</dbReference>
<reference evidence="5 6" key="1">
    <citation type="submission" date="2019-02" db="EMBL/GenBank/DDBJ databases">
        <title>Shewanella sp. D4-2 isolated from Dokdo Island.</title>
        <authorList>
            <person name="Baek K."/>
        </authorList>
    </citation>
    <scope>NUCLEOTIDE SEQUENCE [LARGE SCALE GENOMIC DNA]</scope>
    <source>
        <strain evidence="5 6">D4-2</strain>
    </source>
</reference>
<dbReference type="InterPro" id="IPR054337">
    <property type="entry name" value="Mtrc-MtrF-like_dom_II/IV"/>
</dbReference>
<dbReference type="Gene3D" id="3.90.10.10">
    <property type="entry name" value="Cytochrome C3"/>
    <property type="match status" value="1"/>
</dbReference>
<dbReference type="PROSITE" id="PS51257">
    <property type="entry name" value="PROKAR_LIPOPROTEIN"/>
    <property type="match status" value="1"/>
</dbReference>
<gene>
    <name evidence="5" type="ORF">EXU30_13200</name>
</gene>
<feature type="region of interest" description="Disordered" evidence="2">
    <location>
        <begin position="26"/>
        <end position="45"/>
    </location>
</feature>
<dbReference type="RefSeq" id="WP_130600759.1">
    <property type="nucleotide sequence ID" value="NZ_CP036200.1"/>
</dbReference>
<feature type="domain" description="Outer membrane cytochrome MtrC/MtrF-like" evidence="4">
    <location>
        <begin position="498"/>
        <end position="680"/>
    </location>
</feature>